<accession>A0A7R5KS65</accession>
<dbReference type="Proteomes" id="UP000504627">
    <property type="component" value="Unplaced"/>
</dbReference>
<dbReference type="PANTHER" id="PTHR16483">
    <property type="entry name" value="GASTROKINE 1"/>
    <property type="match status" value="1"/>
</dbReference>
<gene>
    <name evidence="4" type="primary">LOC113996024</name>
</gene>
<organism evidence="3 4">
    <name type="scientific">Pipra filicauda</name>
    <name type="common">Wire-tailed manakin</name>
    <dbReference type="NCBI Taxonomy" id="649802"/>
    <lineage>
        <taxon>Eukaryota</taxon>
        <taxon>Metazoa</taxon>
        <taxon>Chordata</taxon>
        <taxon>Craniata</taxon>
        <taxon>Vertebrata</taxon>
        <taxon>Euteleostomi</taxon>
        <taxon>Archelosauria</taxon>
        <taxon>Archosauria</taxon>
        <taxon>Dinosauria</taxon>
        <taxon>Saurischia</taxon>
        <taxon>Theropoda</taxon>
        <taxon>Coelurosauria</taxon>
        <taxon>Aves</taxon>
        <taxon>Neognathae</taxon>
        <taxon>Neoaves</taxon>
        <taxon>Telluraves</taxon>
        <taxon>Australaves</taxon>
        <taxon>Passeriformes</taxon>
        <taxon>Pipridae</taxon>
        <taxon>Pipra</taxon>
    </lineage>
</organism>
<feature type="domain" description="BRICHOS" evidence="2">
    <location>
        <begin position="392"/>
        <end position="473"/>
    </location>
</feature>
<dbReference type="InParanoid" id="A0A7R5KS65"/>
<feature type="domain" description="BRICHOS" evidence="2">
    <location>
        <begin position="58"/>
        <end position="151"/>
    </location>
</feature>
<evidence type="ECO:0000256" key="1">
    <source>
        <dbReference type="ARBA" id="ARBA00023157"/>
    </source>
</evidence>
<dbReference type="AlphaFoldDB" id="A0A7R5KS65"/>
<reference evidence="4" key="1">
    <citation type="submission" date="2025-08" db="UniProtKB">
        <authorList>
            <consortium name="RefSeq"/>
        </authorList>
    </citation>
    <scope>IDENTIFICATION</scope>
    <source>
        <tissue evidence="4">Muscle</tissue>
    </source>
</reference>
<evidence type="ECO:0000259" key="2">
    <source>
        <dbReference type="PROSITE" id="PS50869"/>
    </source>
</evidence>
<dbReference type="RefSeq" id="XP_039240568.1">
    <property type="nucleotide sequence ID" value="XM_039384634.1"/>
</dbReference>
<dbReference type="PROSITE" id="PS50869">
    <property type="entry name" value="BRICHOS"/>
    <property type="match status" value="3"/>
</dbReference>
<dbReference type="Gene3D" id="3.30.390.150">
    <property type="match status" value="3"/>
</dbReference>
<sequence length="476" mass="52852">MGQTVTDDDFKCPEAAGNQQIKGKQEIIVDGNTQISITGVAQTVKINSQKRVAVIQQTGKDLSWKTIWNYNTGVIATKVPQQNACYISVMNRTEMPSFDNLATLARQSRNQVSLGRVTRKLTFVASGLVNNLNFYGQDITTMCSGLTIYRAYEVHGLQVNQGPCVTLNVLKVVDLKYCNNNGNIDQGQDQDQDQTQDDNQEVIIAGQSQIVTLHKTWRVAVIQQTTVSGSWKTIWNYNTGVIATKVPQQNACYISVMNRTEMPSFDNLATLARQSRNQVSLGRVTRKLTFVASGLVNNLNFYGQDITTMCSGLTIYRAYEVHGTQVNRGPCVTLNVLKVVDLKYCNNNGNIDQGQDQGQDQTQDDNQEVIIAGQSQIVTLHKTWRVAVIQQTTVSGSWKTIWNYNTGVIATKVPQQNACYISVMNRTEMPSFDNLATLARQSRAPCTLTALQRAALGTVFKAHYCSHGPQAIQRHH</sequence>
<dbReference type="Pfam" id="PF04089">
    <property type="entry name" value="BRICHOS"/>
    <property type="match status" value="3"/>
</dbReference>
<keyword evidence="1" id="KW-1015">Disulfide bond</keyword>
<evidence type="ECO:0000313" key="4">
    <source>
        <dbReference type="RefSeq" id="XP_039240568.1"/>
    </source>
</evidence>
<dbReference type="InterPro" id="IPR007084">
    <property type="entry name" value="BRICHOS_dom"/>
</dbReference>
<feature type="domain" description="BRICHOS" evidence="2">
    <location>
        <begin position="225"/>
        <end position="318"/>
    </location>
</feature>
<dbReference type="SMART" id="SM01039">
    <property type="entry name" value="BRICHOS"/>
    <property type="match status" value="3"/>
</dbReference>
<name>A0A7R5KS65_9PASS</name>
<keyword evidence="3" id="KW-1185">Reference proteome</keyword>
<protein>
    <submittedName>
        <fullName evidence="4">Uncharacterized protein LOC113996024</fullName>
    </submittedName>
</protein>
<proteinExistence type="predicted"/>
<dbReference type="GeneID" id="113996024"/>
<dbReference type="InterPro" id="IPR051772">
    <property type="entry name" value="Gastrokine"/>
</dbReference>
<evidence type="ECO:0000313" key="3">
    <source>
        <dbReference type="Proteomes" id="UP000504627"/>
    </source>
</evidence>